<evidence type="ECO:0000313" key="6">
    <source>
        <dbReference type="EMBL" id="KIE43043.1"/>
    </source>
</evidence>
<sequence length="249" mass="27772">MNEPKNSREEEAVGKTIGDFVAEDYRTAGVFEKYGIDFCCGGNVALSTACRQKGVDPTLILQEIEAAKAEPVARSENFAAWELPFLADYIVTVHHGYIKENVGQIVSHAHKIAEVHGSRHPELTEIAAMFDGVAADLTAHLREEEEILFPALKRADSARAAGKKLEQQDVDAMRGNLAKLRREHEEVGDMVHAIRRLAKDFAVPGDACNTYAVTYKKLKEFEDDLHKHVHLENNILFLKAERYLVPPLA</sequence>
<evidence type="ECO:0000313" key="7">
    <source>
        <dbReference type="Proteomes" id="UP000031433"/>
    </source>
</evidence>
<evidence type="ECO:0000256" key="4">
    <source>
        <dbReference type="ARBA" id="ARBA00023004"/>
    </source>
</evidence>
<dbReference type="InterPro" id="IPR019903">
    <property type="entry name" value="RIC_family"/>
</dbReference>
<organism evidence="6 7">
    <name type="scientific">Geobacter soli</name>
    <dbReference type="NCBI Taxonomy" id="1510391"/>
    <lineage>
        <taxon>Bacteria</taxon>
        <taxon>Pseudomonadati</taxon>
        <taxon>Thermodesulfobacteriota</taxon>
        <taxon>Desulfuromonadia</taxon>
        <taxon>Geobacterales</taxon>
        <taxon>Geobacteraceae</taxon>
        <taxon>Geobacter</taxon>
    </lineage>
</organism>
<keyword evidence="3" id="KW-0479">Metal-binding</keyword>
<dbReference type="RefSeq" id="WP_039646155.1">
    <property type="nucleotide sequence ID" value="NZ_JXBL01000001.1"/>
</dbReference>
<evidence type="ECO:0000256" key="2">
    <source>
        <dbReference type="ARBA" id="ARBA00022490"/>
    </source>
</evidence>
<name>A0A0C1TUG4_9BACT</name>
<keyword evidence="7" id="KW-1185">Reference proteome</keyword>
<dbReference type="InterPro" id="IPR012312">
    <property type="entry name" value="Hemerythrin-like"/>
</dbReference>
<comment type="caution">
    <text evidence="6">The sequence shown here is derived from an EMBL/GenBank/DDBJ whole genome shotgun (WGS) entry which is preliminary data.</text>
</comment>
<protein>
    <submittedName>
        <fullName evidence="6">Iron-sulfur cluster repair protein ScdA</fullName>
    </submittedName>
</protein>
<reference evidence="6 7" key="1">
    <citation type="submission" date="2015-01" db="EMBL/GenBank/DDBJ databases">
        <title>Genome sequence of the anaerobic bacterium Geobacter soli GSS01, a dissimilatory Fe(III) reducer from soil.</title>
        <authorList>
            <person name="Yang G."/>
            <person name="Zhou S."/>
        </authorList>
    </citation>
    <scope>NUCLEOTIDE SEQUENCE [LARGE SCALE GENOMIC DNA]</scope>
    <source>
        <strain evidence="6 7">GSS01</strain>
    </source>
</reference>
<dbReference type="NCBIfam" id="TIGR03652">
    <property type="entry name" value="FeS_repair_RIC"/>
    <property type="match status" value="1"/>
</dbReference>
<dbReference type="GO" id="GO:0046872">
    <property type="term" value="F:metal ion binding"/>
    <property type="evidence" value="ECO:0007669"/>
    <property type="project" value="UniProtKB-KW"/>
</dbReference>
<dbReference type="Pfam" id="PF04405">
    <property type="entry name" value="ScdA_N"/>
    <property type="match status" value="1"/>
</dbReference>
<evidence type="ECO:0000259" key="5">
    <source>
        <dbReference type="Pfam" id="PF01814"/>
    </source>
</evidence>
<dbReference type="Pfam" id="PF01814">
    <property type="entry name" value="Hemerythrin"/>
    <property type="match status" value="1"/>
</dbReference>
<dbReference type="Gene3D" id="1.20.120.520">
    <property type="entry name" value="nmb1532 protein domain like"/>
    <property type="match status" value="1"/>
</dbReference>
<gene>
    <name evidence="6" type="ORF">SE37_10560</name>
</gene>
<feature type="domain" description="Hemerythrin-like" evidence="5">
    <location>
        <begin position="90"/>
        <end position="237"/>
    </location>
</feature>
<keyword evidence="4" id="KW-0408">Iron</keyword>
<evidence type="ECO:0000256" key="1">
    <source>
        <dbReference type="ARBA" id="ARBA00004496"/>
    </source>
</evidence>
<dbReference type="PANTHER" id="PTHR36438:SF1">
    <property type="entry name" value="IRON-SULFUR CLUSTER REPAIR PROTEIN YTFE"/>
    <property type="match status" value="1"/>
</dbReference>
<keyword evidence="2" id="KW-0963">Cytoplasm</keyword>
<proteinExistence type="predicted"/>
<dbReference type="Proteomes" id="UP000031433">
    <property type="component" value="Unassembled WGS sequence"/>
</dbReference>
<evidence type="ECO:0000256" key="3">
    <source>
        <dbReference type="ARBA" id="ARBA00022723"/>
    </source>
</evidence>
<dbReference type="AlphaFoldDB" id="A0A0C1TUG4"/>
<comment type="subcellular location">
    <subcellularLocation>
        <location evidence="1">Cytoplasm</location>
    </subcellularLocation>
</comment>
<dbReference type="PANTHER" id="PTHR36438">
    <property type="entry name" value="IRON-SULFUR CLUSTER REPAIR PROTEIN YTFE"/>
    <property type="match status" value="1"/>
</dbReference>
<accession>A0A0C1TUG4</accession>
<dbReference type="GO" id="GO:0005737">
    <property type="term" value="C:cytoplasm"/>
    <property type="evidence" value="ECO:0007669"/>
    <property type="project" value="UniProtKB-SubCell"/>
</dbReference>
<dbReference type="EMBL" id="JXBL01000001">
    <property type="protein sequence ID" value="KIE43043.1"/>
    <property type="molecule type" value="Genomic_DNA"/>
</dbReference>